<reference evidence="1 2" key="1">
    <citation type="submission" date="2018-02" db="EMBL/GenBank/DDBJ databases">
        <title>The genomes of Aspergillus section Nigri reveals drivers in fungal speciation.</title>
        <authorList>
            <consortium name="DOE Joint Genome Institute"/>
            <person name="Vesth T.C."/>
            <person name="Nybo J."/>
            <person name="Theobald S."/>
            <person name="Brandl J."/>
            <person name="Frisvad J.C."/>
            <person name="Nielsen K.F."/>
            <person name="Lyhne E.K."/>
            <person name="Kogle M.E."/>
            <person name="Kuo A."/>
            <person name="Riley R."/>
            <person name="Clum A."/>
            <person name="Nolan M."/>
            <person name="Lipzen A."/>
            <person name="Salamov A."/>
            <person name="Henrissat B."/>
            <person name="Wiebenga A."/>
            <person name="De vries R.P."/>
            <person name="Grigoriev I.V."/>
            <person name="Mortensen U.H."/>
            <person name="Andersen M.R."/>
            <person name="Baker S.E."/>
        </authorList>
    </citation>
    <scope>NUCLEOTIDE SEQUENCE [LARGE SCALE GENOMIC DNA]</scope>
    <source>
        <strain evidence="1 2">CBS 707.79</strain>
    </source>
</reference>
<accession>A0A319D5M6</accession>
<name>A0A319D5M6_9EURO</name>
<evidence type="ECO:0000313" key="1">
    <source>
        <dbReference type="EMBL" id="PYH92706.1"/>
    </source>
</evidence>
<protein>
    <submittedName>
        <fullName evidence="1">Uncharacterized protein</fullName>
    </submittedName>
</protein>
<gene>
    <name evidence="1" type="ORF">BO71DRAFT_431670</name>
</gene>
<dbReference type="AlphaFoldDB" id="A0A319D5M6"/>
<organism evidence="1 2">
    <name type="scientific">Aspergillus ellipticus CBS 707.79</name>
    <dbReference type="NCBI Taxonomy" id="1448320"/>
    <lineage>
        <taxon>Eukaryota</taxon>
        <taxon>Fungi</taxon>
        <taxon>Dikarya</taxon>
        <taxon>Ascomycota</taxon>
        <taxon>Pezizomycotina</taxon>
        <taxon>Eurotiomycetes</taxon>
        <taxon>Eurotiomycetidae</taxon>
        <taxon>Eurotiales</taxon>
        <taxon>Aspergillaceae</taxon>
        <taxon>Aspergillus</taxon>
        <taxon>Aspergillus subgen. Circumdati</taxon>
    </lineage>
</organism>
<sequence length="196" mass="22828">MATNTSMSAAQRALRLPEILCMIFEYLLLEISEFDRHMRLLEPSRPRKRVALISCALVISGGDDFEKYTQIMGNIQFPKLRSLYMSLHAGADELHVPCMPHNQIETLVIDFYYTDEHLKQAESVVRQVKTIFPHLRTLWFVGYHPLRTHKLERTVNELVRLGHFNNTKITKVGTLKQPYYNILRALNDGRPDKFLT</sequence>
<dbReference type="VEuPathDB" id="FungiDB:BO71DRAFT_431670"/>
<dbReference type="Proteomes" id="UP000247810">
    <property type="component" value="Unassembled WGS sequence"/>
</dbReference>
<dbReference type="EMBL" id="KZ825910">
    <property type="protein sequence ID" value="PYH92706.1"/>
    <property type="molecule type" value="Genomic_DNA"/>
</dbReference>
<keyword evidence="2" id="KW-1185">Reference proteome</keyword>
<evidence type="ECO:0000313" key="2">
    <source>
        <dbReference type="Proteomes" id="UP000247810"/>
    </source>
</evidence>
<proteinExistence type="predicted"/>